<accession>A0AAJ0U6J0</accession>
<name>A0AAJ0U6J0_9GAMM</name>
<reference evidence="1" key="2">
    <citation type="journal article" date="2020" name="Microorganisms">
        <title>Osmotic Adaptation and Compatible Solute Biosynthesis of Phototrophic Bacteria as Revealed from Genome Analyses.</title>
        <authorList>
            <person name="Imhoff J.F."/>
            <person name="Rahn T."/>
            <person name="Kunzel S."/>
            <person name="Keller A."/>
            <person name="Neulinger S.C."/>
        </authorList>
    </citation>
    <scope>NUCLEOTIDE SEQUENCE</scope>
    <source>
        <strain evidence="1">DSM 11080</strain>
    </source>
</reference>
<protein>
    <submittedName>
        <fullName evidence="1">Uncharacterized protein</fullName>
    </submittedName>
</protein>
<evidence type="ECO:0000313" key="2">
    <source>
        <dbReference type="Proteomes" id="UP001296776"/>
    </source>
</evidence>
<sequence length="81" mass="8906">MLGDQPRIVGAAAPVQPMQRAFGLREVFHRMPVVEQTQCIRITGGLDACKGCAAERCAVDDGMSTGRMRRSAARQQHHDEQ</sequence>
<proteinExistence type="predicted"/>
<comment type="caution">
    <text evidence="1">The sequence shown here is derived from an EMBL/GenBank/DDBJ whole genome shotgun (WGS) entry which is preliminary data.</text>
</comment>
<keyword evidence="2" id="KW-1185">Reference proteome</keyword>
<dbReference type="EMBL" id="NRSJ01000033">
    <property type="protein sequence ID" value="MBK1706078.1"/>
    <property type="molecule type" value="Genomic_DNA"/>
</dbReference>
<dbReference type="AlphaFoldDB" id="A0AAJ0U6J0"/>
<evidence type="ECO:0000313" key="1">
    <source>
        <dbReference type="EMBL" id="MBK1706078.1"/>
    </source>
</evidence>
<gene>
    <name evidence="1" type="ORF">CKO40_16335</name>
</gene>
<reference evidence="1" key="1">
    <citation type="submission" date="2017-08" db="EMBL/GenBank/DDBJ databases">
        <authorList>
            <person name="Imhoff J.F."/>
            <person name="Rahn T."/>
            <person name="Kuenzel S."/>
            <person name="Neulinger S.C."/>
        </authorList>
    </citation>
    <scope>NUCLEOTIDE SEQUENCE</scope>
    <source>
        <strain evidence="1">DSM 11080</strain>
    </source>
</reference>
<dbReference type="Proteomes" id="UP001296776">
    <property type="component" value="Unassembled WGS sequence"/>
</dbReference>
<organism evidence="1 2">
    <name type="scientific">Halochromatium glycolicum</name>
    <dbReference type="NCBI Taxonomy" id="85075"/>
    <lineage>
        <taxon>Bacteria</taxon>
        <taxon>Pseudomonadati</taxon>
        <taxon>Pseudomonadota</taxon>
        <taxon>Gammaproteobacteria</taxon>
        <taxon>Chromatiales</taxon>
        <taxon>Chromatiaceae</taxon>
        <taxon>Halochromatium</taxon>
    </lineage>
</organism>